<dbReference type="AlphaFoldDB" id="A0A4R6B023"/>
<dbReference type="InterPro" id="IPR000182">
    <property type="entry name" value="GNAT_dom"/>
</dbReference>
<dbReference type="Pfam" id="PF13302">
    <property type="entry name" value="Acetyltransf_3"/>
    <property type="match status" value="1"/>
</dbReference>
<feature type="domain" description="N-acetyltransferase" evidence="1">
    <location>
        <begin position="12"/>
        <end position="146"/>
    </location>
</feature>
<sequence length="182" mass="20606">MHVVPEISGKNLRLRLVTPDDAAFVHGLRVDPSYNAHLSPVTGTIADQRAWIESYKAKEAAGKEAYYIIERLDGHPCGTVRVYGITQDSFTWGSWILNADKPPKAALDSAILVYDIGFGKLQKSKAVFDVRADNERTLRFHRRFGAEQTGSDDENLYFMIANERFYELRDVLSESLRTEIPK</sequence>
<protein>
    <submittedName>
        <fullName evidence="2">N-acetyltransferase</fullName>
    </submittedName>
</protein>
<dbReference type="SUPFAM" id="SSF55729">
    <property type="entry name" value="Acyl-CoA N-acyltransferases (Nat)"/>
    <property type="match status" value="1"/>
</dbReference>
<name>A0A4R6B023_9RHOB</name>
<evidence type="ECO:0000259" key="1">
    <source>
        <dbReference type="Pfam" id="PF13302"/>
    </source>
</evidence>
<organism evidence="2 3">
    <name type="scientific">Meridianimarinicoccus aquatilis</name>
    <dbReference type="NCBI Taxonomy" id="2552766"/>
    <lineage>
        <taxon>Bacteria</taxon>
        <taxon>Pseudomonadati</taxon>
        <taxon>Pseudomonadota</taxon>
        <taxon>Alphaproteobacteria</taxon>
        <taxon>Rhodobacterales</taxon>
        <taxon>Paracoccaceae</taxon>
        <taxon>Meridianimarinicoccus</taxon>
    </lineage>
</organism>
<proteinExistence type="predicted"/>
<dbReference type="Proteomes" id="UP000294562">
    <property type="component" value="Unassembled WGS sequence"/>
</dbReference>
<keyword evidence="2" id="KW-0808">Transferase</keyword>
<comment type="caution">
    <text evidence="2">The sequence shown here is derived from an EMBL/GenBank/DDBJ whole genome shotgun (WGS) entry which is preliminary data.</text>
</comment>
<dbReference type="EMBL" id="SMZO01000009">
    <property type="protein sequence ID" value="TDL90441.1"/>
    <property type="molecule type" value="Genomic_DNA"/>
</dbReference>
<keyword evidence="3" id="KW-1185">Reference proteome</keyword>
<reference evidence="2 3" key="1">
    <citation type="submission" date="2019-03" db="EMBL/GenBank/DDBJ databases">
        <title>Rhodobacteraceae bacterium SM1902, a new member of the family Rhodobacteraceae isolated from Yantai.</title>
        <authorList>
            <person name="Sun Y."/>
        </authorList>
    </citation>
    <scope>NUCLEOTIDE SEQUENCE [LARGE SCALE GENOMIC DNA]</scope>
    <source>
        <strain evidence="2 3">SM1902</strain>
    </source>
</reference>
<evidence type="ECO:0000313" key="3">
    <source>
        <dbReference type="Proteomes" id="UP000294562"/>
    </source>
</evidence>
<accession>A0A4R6B023</accession>
<dbReference type="Gene3D" id="3.40.630.30">
    <property type="match status" value="1"/>
</dbReference>
<gene>
    <name evidence="2" type="ORF">E2L05_05820</name>
</gene>
<dbReference type="OrthoDB" id="2049878at2"/>
<dbReference type="RefSeq" id="WP_133341956.1">
    <property type="nucleotide sequence ID" value="NZ_SMZO01000009.1"/>
</dbReference>
<dbReference type="GO" id="GO:0016747">
    <property type="term" value="F:acyltransferase activity, transferring groups other than amino-acyl groups"/>
    <property type="evidence" value="ECO:0007669"/>
    <property type="project" value="InterPro"/>
</dbReference>
<dbReference type="InterPro" id="IPR016181">
    <property type="entry name" value="Acyl_CoA_acyltransferase"/>
</dbReference>
<evidence type="ECO:0000313" key="2">
    <source>
        <dbReference type="EMBL" id="TDL90441.1"/>
    </source>
</evidence>